<accession>A0ABU6JS71</accession>
<dbReference type="Proteomes" id="UP001309705">
    <property type="component" value="Unassembled WGS sequence"/>
</dbReference>
<keyword evidence="4" id="KW-1185">Reference proteome</keyword>
<reference evidence="3 4" key="1">
    <citation type="journal article" date="2017" name="Int. J. Syst. Evol. Microbiol.">
        <title>Brenneria populi subsp. brevivirga subsp. nov. isolated from symptomatic bark of Populus x euramericana canker, and description of Brenneria populi subsp. populi subsp. nov.</title>
        <authorList>
            <person name="Zheng M.H."/>
            <person name="Piao C.G."/>
            <person name="Xue H."/>
            <person name="Guo M.W."/>
            <person name="Li Y."/>
        </authorList>
    </citation>
    <scope>NUCLEOTIDE SEQUENCE [LARGE SCALE GENOMIC DNA]</scope>
    <source>
        <strain evidence="3 4">D9-5</strain>
    </source>
</reference>
<dbReference type="SMART" id="SM00422">
    <property type="entry name" value="HTH_MERR"/>
    <property type="match status" value="1"/>
</dbReference>
<comment type="caution">
    <text evidence="3">The sequence shown here is derived from an EMBL/GenBank/DDBJ whole genome shotgun (WGS) entry which is preliminary data.</text>
</comment>
<dbReference type="EMBL" id="JAYWTM010000008">
    <property type="protein sequence ID" value="MEC5343241.1"/>
    <property type="molecule type" value="Genomic_DNA"/>
</dbReference>
<dbReference type="Pfam" id="PF13411">
    <property type="entry name" value="MerR_1"/>
    <property type="match status" value="1"/>
</dbReference>
<keyword evidence="1" id="KW-0238">DNA-binding</keyword>
<evidence type="ECO:0000259" key="2">
    <source>
        <dbReference type="PROSITE" id="PS50937"/>
    </source>
</evidence>
<proteinExistence type="predicted"/>
<dbReference type="PANTHER" id="PTHR30204">
    <property type="entry name" value="REDOX-CYCLING DRUG-SENSING TRANSCRIPTIONAL ACTIVATOR SOXR"/>
    <property type="match status" value="1"/>
</dbReference>
<dbReference type="InterPro" id="IPR000551">
    <property type="entry name" value="MerR-type_HTH_dom"/>
</dbReference>
<organism evidence="3 4">
    <name type="scientific">Brenneria populi</name>
    <dbReference type="NCBI Taxonomy" id="1505588"/>
    <lineage>
        <taxon>Bacteria</taxon>
        <taxon>Pseudomonadati</taxon>
        <taxon>Pseudomonadota</taxon>
        <taxon>Gammaproteobacteria</taxon>
        <taxon>Enterobacterales</taxon>
        <taxon>Pectobacteriaceae</taxon>
        <taxon>Brenneria</taxon>
    </lineage>
</organism>
<dbReference type="PROSITE" id="PS00552">
    <property type="entry name" value="HTH_MERR_1"/>
    <property type="match status" value="1"/>
</dbReference>
<dbReference type="SUPFAM" id="SSF46955">
    <property type="entry name" value="Putative DNA-binding domain"/>
    <property type="match status" value="1"/>
</dbReference>
<dbReference type="PANTHER" id="PTHR30204:SF97">
    <property type="entry name" value="MERR FAMILY REGULATORY PROTEIN"/>
    <property type="match status" value="1"/>
</dbReference>
<dbReference type="PROSITE" id="PS50937">
    <property type="entry name" value="HTH_MERR_2"/>
    <property type="match status" value="1"/>
</dbReference>
<evidence type="ECO:0000313" key="3">
    <source>
        <dbReference type="EMBL" id="MEC5343241.1"/>
    </source>
</evidence>
<gene>
    <name evidence="3" type="ORF">VSX58_11625</name>
</gene>
<protein>
    <submittedName>
        <fullName evidence="3">Helix-turn-helix domain-containing protein</fullName>
    </submittedName>
</protein>
<name>A0ABU6JS71_9GAMM</name>
<dbReference type="Gene3D" id="1.10.1660.10">
    <property type="match status" value="1"/>
</dbReference>
<dbReference type="InterPro" id="IPR009061">
    <property type="entry name" value="DNA-bd_dom_put_sf"/>
</dbReference>
<evidence type="ECO:0000256" key="1">
    <source>
        <dbReference type="ARBA" id="ARBA00023125"/>
    </source>
</evidence>
<feature type="domain" description="HTH merR-type" evidence="2">
    <location>
        <begin position="1"/>
        <end position="68"/>
    </location>
</feature>
<dbReference type="InterPro" id="IPR047057">
    <property type="entry name" value="MerR_fam"/>
</dbReference>
<dbReference type="PRINTS" id="PR00040">
    <property type="entry name" value="HTHMERR"/>
</dbReference>
<sequence>MDIAQVARASGLTPATLRFYESKGLISPTGRHGLRRQYPAGVLQQLALIALGKRAGFSLKEIAGMFDPTGKPLPDRDRLAEKAREINDTIQRLAAVRDGLQHAADCPYANHLECPSFQKMLKAATRSERRRVTPR</sequence>
<evidence type="ECO:0000313" key="4">
    <source>
        <dbReference type="Proteomes" id="UP001309705"/>
    </source>
</evidence>
<dbReference type="CDD" id="cd04781">
    <property type="entry name" value="HTH_MerR-like_sg6"/>
    <property type="match status" value="1"/>
</dbReference>